<reference evidence="2 3" key="1">
    <citation type="submission" date="2015-08" db="EMBL/GenBank/DDBJ databases">
        <title>Genome sequencing of Penicillium nordicum.</title>
        <authorList>
            <person name="Nguyen H.D."/>
            <person name="Seifert K.A."/>
        </authorList>
    </citation>
    <scope>NUCLEOTIDE SEQUENCE [LARGE SCALE GENOMIC DNA]</scope>
    <source>
        <strain evidence="2 3">DAOMC 185683</strain>
    </source>
</reference>
<dbReference type="STRING" id="229535.A0A0M8NT49"/>
<evidence type="ECO:0000256" key="1">
    <source>
        <dbReference type="SAM" id="MobiDB-lite"/>
    </source>
</evidence>
<feature type="compositionally biased region" description="Basic residues" evidence="1">
    <location>
        <begin position="50"/>
        <end position="60"/>
    </location>
</feature>
<feature type="non-terminal residue" evidence="2">
    <location>
        <position position="97"/>
    </location>
</feature>
<organism evidence="2 3">
    <name type="scientific">Penicillium nordicum</name>
    <dbReference type="NCBI Taxonomy" id="229535"/>
    <lineage>
        <taxon>Eukaryota</taxon>
        <taxon>Fungi</taxon>
        <taxon>Dikarya</taxon>
        <taxon>Ascomycota</taxon>
        <taxon>Pezizomycotina</taxon>
        <taxon>Eurotiomycetes</taxon>
        <taxon>Eurotiomycetidae</taxon>
        <taxon>Eurotiales</taxon>
        <taxon>Aspergillaceae</taxon>
        <taxon>Penicillium</taxon>
    </lineage>
</organism>
<dbReference type="EMBL" id="LHQQ01000264">
    <property type="protein sequence ID" value="KOS38218.1"/>
    <property type="molecule type" value="Genomic_DNA"/>
</dbReference>
<dbReference type="SUPFAM" id="SSF52540">
    <property type="entry name" value="P-loop containing nucleoside triphosphate hydrolases"/>
    <property type="match status" value="1"/>
</dbReference>
<evidence type="ECO:0000313" key="3">
    <source>
        <dbReference type="Proteomes" id="UP000037696"/>
    </source>
</evidence>
<evidence type="ECO:0008006" key="4">
    <source>
        <dbReference type="Google" id="ProtNLM"/>
    </source>
</evidence>
<dbReference type="AlphaFoldDB" id="A0A0M8NT49"/>
<comment type="caution">
    <text evidence="2">The sequence shown here is derived from an EMBL/GenBank/DDBJ whole genome shotgun (WGS) entry which is preliminary data.</text>
</comment>
<keyword evidence="3" id="KW-1185">Reference proteome</keyword>
<protein>
    <recommendedName>
        <fullName evidence="4">ABC transporter domain-containing protein</fullName>
    </recommendedName>
</protein>
<proteinExistence type="predicted"/>
<dbReference type="InterPro" id="IPR027417">
    <property type="entry name" value="P-loop_NTPase"/>
</dbReference>
<gene>
    <name evidence="2" type="ORF">ACN38_g10968</name>
</gene>
<name>A0A0M8NT49_9EURO</name>
<accession>A0A0M8NT49</accession>
<evidence type="ECO:0000313" key="2">
    <source>
        <dbReference type="EMBL" id="KOS38218.1"/>
    </source>
</evidence>
<dbReference type="OrthoDB" id="2110130at2759"/>
<feature type="region of interest" description="Disordered" evidence="1">
    <location>
        <begin position="39"/>
        <end position="62"/>
    </location>
</feature>
<dbReference type="Proteomes" id="UP000037696">
    <property type="component" value="Unassembled WGS sequence"/>
</dbReference>
<sequence>MTSAPTILATCKQTRFHLLDDNPSQEIDVDGLNIIVTSSAPESTEDVPKPKTKGKSKAKAAGRELISDAHLRLKAGVHYGLLGRNGTGKSSETDPPP</sequence>